<dbReference type="InterPro" id="IPR016181">
    <property type="entry name" value="Acyl_CoA_acyltransferase"/>
</dbReference>
<organism evidence="2 3">
    <name type="scientific">Nocardioides daphniae</name>
    <dbReference type="NCBI Taxonomy" id="402297"/>
    <lineage>
        <taxon>Bacteria</taxon>
        <taxon>Bacillati</taxon>
        <taxon>Actinomycetota</taxon>
        <taxon>Actinomycetes</taxon>
        <taxon>Propionibacteriales</taxon>
        <taxon>Nocardioidaceae</taxon>
        <taxon>Nocardioides</taxon>
    </lineage>
</organism>
<name>A0A4P7UDD3_9ACTN</name>
<dbReference type="AlphaFoldDB" id="A0A4P7UDD3"/>
<evidence type="ECO:0000313" key="3">
    <source>
        <dbReference type="Proteomes" id="UP000297025"/>
    </source>
</evidence>
<dbReference type="SUPFAM" id="SSF55729">
    <property type="entry name" value="Acyl-CoA N-acyltransferases (Nat)"/>
    <property type="match status" value="1"/>
</dbReference>
<reference evidence="2 3" key="1">
    <citation type="journal article" date="2008" name="Int. J. Syst. Evol. Microbiol.">
        <title>Nocardioides daphniae sp. nov., isolated from Daphnia cucullata (Crustacea: Cladocera).</title>
        <authorList>
            <person name="Toth E.M."/>
            <person name="Keki Z."/>
            <person name="Homonnay Z.G."/>
            <person name="Borsodi A.K."/>
            <person name="Marialigeti K."/>
            <person name="Schumann P."/>
        </authorList>
    </citation>
    <scope>NUCLEOTIDE SEQUENCE [LARGE SCALE GENOMIC DNA]</scope>
    <source>
        <strain evidence="2 3">JCM 16608</strain>
    </source>
</reference>
<dbReference type="PROSITE" id="PS51186">
    <property type="entry name" value="GNAT"/>
    <property type="match status" value="1"/>
</dbReference>
<dbReference type="KEGG" id="ndp:E2C04_14460"/>
<dbReference type="InterPro" id="IPR000182">
    <property type="entry name" value="GNAT_dom"/>
</dbReference>
<evidence type="ECO:0000313" key="2">
    <source>
        <dbReference type="EMBL" id="QCC78086.1"/>
    </source>
</evidence>
<dbReference type="GO" id="GO:0016747">
    <property type="term" value="F:acyltransferase activity, transferring groups other than amino-acyl groups"/>
    <property type="evidence" value="ECO:0007669"/>
    <property type="project" value="InterPro"/>
</dbReference>
<dbReference type="CDD" id="cd04301">
    <property type="entry name" value="NAT_SF"/>
    <property type="match status" value="1"/>
</dbReference>
<dbReference type="Pfam" id="PF13508">
    <property type="entry name" value="Acetyltransf_7"/>
    <property type="match status" value="1"/>
</dbReference>
<dbReference type="EMBL" id="CP038462">
    <property type="protein sequence ID" value="QCC78086.1"/>
    <property type="molecule type" value="Genomic_DNA"/>
</dbReference>
<dbReference type="Proteomes" id="UP000297025">
    <property type="component" value="Chromosome"/>
</dbReference>
<keyword evidence="2" id="KW-0808">Transferase</keyword>
<accession>A0A4P7UDD3</accession>
<protein>
    <submittedName>
        <fullName evidence="2">GNAT family N-acetyltransferase</fullName>
    </submittedName>
</protein>
<evidence type="ECO:0000259" key="1">
    <source>
        <dbReference type="PROSITE" id="PS51186"/>
    </source>
</evidence>
<dbReference type="Gene3D" id="3.40.630.30">
    <property type="match status" value="1"/>
</dbReference>
<feature type="domain" description="N-acetyltransferase" evidence="1">
    <location>
        <begin position="178"/>
        <end position="315"/>
    </location>
</feature>
<proteinExistence type="predicted"/>
<gene>
    <name evidence="2" type="ORF">E2C04_14460</name>
</gene>
<sequence>MFERIKHLVEQKFERSPRAPQLPDSRHLWRKPVRTSPVWGMQPSRRSPSVCRMRDLLTTASDTIEADFAALQAAIARSPSLSTADEPDATVYWSTAPLALLNVVVNAHIAPEAVATRAPALIEPFLRRGLPFQWITTPSTTTPALEATLAQLGLLAREYPAMHTALGAPVDPGTPDDVFIDVAWPDGVEPASRAILEALGHPAAQQEVTLGVLDTLDPADNQFFIARSLRTGEVLGASTMHVRGTSVMLANVSTTPAARGRGIGRALGATMMNRAASIGAQSATLITNSRAYPTYVELGFRTQFTCVAWVWDPRR</sequence>